<dbReference type="EC" id="1.13.12.16" evidence="4"/>
<evidence type="ECO:0000256" key="1">
    <source>
        <dbReference type="ARBA" id="ARBA00022630"/>
    </source>
</evidence>
<keyword evidence="1" id="KW-0285">Flavoprotein</keyword>
<dbReference type="CDD" id="cd04730">
    <property type="entry name" value="NPD_like"/>
    <property type="match status" value="1"/>
</dbReference>
<dbReference type="Proteomes" id="UP001296993">
    <property type="component" value="Unassembled WGS sequence"/>
</dbReference>
<evidence type="ECO:0000313" key="4">
    <source>
        <dbReference type="EMBL" id="MBP2388337.1"/>
    </source>
</evidence>
<keyword evidence="5" id="KW-1185">Reference proteome</keyword>
<dbReference type="EMBL" id="JAGIOF010000001">
    <property type="protein sequence ID" value="MBP2388337.1"/>
    <property type="molecule type" value="Genomic_DNA"/>
</dbReference>
<keyword evidence="3 4" id="KW-0560">Oxidoreductase</keyword>
<dbReference type="InterPro" id="IPR004136">
    <property type="entry name" value="NMO"/>
</dbReference>
<keyword evidence="2" id="KW-0288">FMN</keyword>
<dbReference type="InterPro" id="IPR013785">
    <property type="entry name" value="Aldolase_TIM"/>
</dbReference>
<sequence length="208" mass="21584">MGNAAELERALQSDIDVVICRGSEGGGHGRNEVSTLPLLQLALSTTEKPLIAAGGIGTKAGVAAVLGAGASAAWIGTRFATATESLSHPNIKQAIGSAGIDDTVYTRAFDIAQRIAWPVEYGGRALQNDFSDTWADDIERLGTAVKEGGDITRAVDEARVKADVSTAPVYAGQSAGLSTTGQSAARIMADLAGFRELLNRAAGRWESR</sequence>
<keyword evidence="4" id="KW-0503">Monooxygenase</keyword>
<dbReference type="PANTHER" id="PTHR32332">
    <property type="entry name" value="2-NITROPROPANE DIOXYGENASE"/>
    <property type="match status" value="1"/>
</dbReference>
<organism evidence="4 5">
    <name type="scientific">Paeniglutamicibacter kerguelensis</name>
    <dbReference type="NCBI Taxonomy" id="254788"/>
    <lineage>
        <taxon>Bacteria</taxon>
        <taxon>Bacillati</taxon>
        <taxon>Actinomycetota</taxon>
        <taxon>Actinomycetes</taxon>
        <taxon>Micrococcales</taxon>
        <taxon>Micrococcaceae</taxon>
        <taxon>Paeniglutamicibacter</taxon>
    </lineage>
</organism>
<dbReference type="GO" id="GO:0018580">
    <property type="term" value="F:nitronate monooxygenase activity"/>
    <property type="evidence" value="ECO:0007669"/>
    <property type="project" value="UniProtKB-EC"/>
</dbReference>
<protein>
    <submittedName>
        <fullName evidence="4">Nitronate monooxygenase</fullName>
        <ecNumber evidence="4">1.13.12.16</ecNumber>
    </submittedName>
</protein>
<dbReference type="SUPFAM" id="SSF51412">
    <property type="entry name" value="Inosine monophosphate dehydrogenase (IMPDH)"/>
    <property type="match status" value="1"/>
</dbReference>
<dbReference type="Pfam" id="PF03060">
    <property type="entry name" value="NMO"/>
    <property type="match status" value="1"/>
</dbReference>
<evidence type="ECO:0000256" key="3">
    <source>
        <dbReference type="ARBA" id="ARBA00023002"/>
    </source>
</evidence>
<dbReference type="InterPro" id="IPR001295">
    <property type="entry name" value="Dihydroorotate_DH_CS"/>
</dbReference>
<evidence type="ECO:0000256" key="2">
    <source>
        <dbReference type="ARBA" id="ARBA00022643"/>
    </source>
</evidence>
<gene>
    <name evidence="4" type="ORF">JOF47_003848</name>
</gene>
<dbReference type="PROSITE" id="PS00912">
    <property type="entry name" value="DHODEHASE_2"/>
    <property type="match status" value="1"/>
</dbReference>
<accession>A0ABS4XIQ6</accession>
<evidence type="ECO:0000313" key="5">
    <source>
        <dbReference type="Proteomes" id="UP001296993"/>
    </source>
</evidence>
<dbReference type="Gene3D" id="3.20.20.70">
    <property type="entry name" value="Aldolase class I"/>
    <property type="match status" value="1"/>
</dbReference>
<dbReference type="RefSeq" id="WP_342592843.1">
    <property type="nucleotide sequence ID" value="NZ_BAAAJY010000024.1"/>
</dbReference>
<reference evidence="4 5" key="1">
    <citation type="submission" date="2021-03" db="EMBL/GenBank/DDBJ databases">
        <title>Sequencing the genomes of 1000 actinobacteria strains.</title>
        <authorList>
            <person name="Klenk H.-P."/>
        </authorList>
    </citation>
    <scope>NUCLEOTIDE SEQUENCE [LARGE SCALE GENOMIC DNA]</scope>
    <source>
        <strain evidence="4 5">DSM 15797</strain>
    </source>
</reference>
<comment type="caution">
    <text evidence="4">The sequence shown here is derived from an EMBL/GenBank/DDBJ whole genome shotgun (WGS) entry which is preliminary data.</text>
</comment>
<proteinExistence type="predicted"/>
<name>A0ABS4XIQ6_9MICC</name>